<dbReference type="EMBL" id="JAFFHB010000002">
    <property type="protein sequence ID" value="KAK4670632.1"/>
    <property type="molecule type" value="Genomic_DNA"/>
</dbReference>
<dbReference type="RefSeq" id="XP_062769302.1">
    <property type="nucleotide sequence ID" value="XM_062905672.1"/>
</dbReference>
<comment type="caution">
    <text evidence="1">The sequence shown here is derived from an EMBL/GenBank/DDBJ whole genome shotgun (WGS) entry which is preliminary data.</text>
</comment>
<accession>A0ABR0HRS3</accession>
<dbReference type="Proteomes" id="UP001326199">
    <property type="component" value="Unassembled WGS sequence"/>
</dbReference>
<gene>
    <name evidence="1" type="ORF">QC763_0044740</name>
</gene>
<evidence type="ECO:0000313" key="1">
    <source>
        <dbReference type="EMBL" id="KAK4670632.1"/>
    </source>
</evidence>
<evidence type="ECO:0000313" key="2">
    <source>
        <dbReference type="Proteomes" id="UP001326199"/>
    </source>
</evidence>
<protein>
    <submittedName>
        <fullName evidence="1">Uncharacterized protein</fullName>
    </submittedName>
</protein>
<name>A0ABR0HRS3_9PEZI</name>
<reference evidence="1 2" key="1">
    <citation type="journal article" date="2023" name="bioRxiv">
        <title>High-quality genome assemblies of four members of thePodospora anserinaspecies complex.</title>
        <authorList>
            <person name="Ament-Velasquez S.L."/>
            <person name="Vogan A.A."/>
            <person name="Wallerman O."/>
            <person name="Hartmann F."/>
            <person name="Gautier V."/>
            <person name="Silar P."/>
            <person name="Giraud T."/>
            <person name="Johannesson H."/>
        </authorList>
    </citation>
    <scope>NUCLEOTIDE SEQUENCE [LARGE SCALE GENOMIC DNA]</scope>
    <source>
        <strain evidence="1 2">CBS 411.78</strain>
    </source>
</reference>
<sequence length="275" mass="31280">MKSIGPIMGKNLILELMYALAHHVEDLAFRLFYLINKTLSPEDTYPREAYDPAIVLCALRIVYTSVEKFRKTTKDWNHGSLKGLKSFIDTLGSRAPAATRVIQRYRHQKLSILCQESASTAVLVQLIKECAVKKSIARFAFERFQPDGLWPLGGRDTWTIYHTYTQMLELSVSCKDAEDPNYWARYGTVVDLELDLELDRFRSDENNSRFASHLDLDLQDFDTALGEMVDADSRGRKRKLSALDAAKDTATAVDEGPPPKRWFEGVERVARKVVG</sequence>
<proteinExistence type="predicted"/>
<organism evidence="1 2">
    <name type="scientific">Podospora pseudopauciseta</name>
    <dbReference type="NCBI Taxonomy" id="2093780"/>
    <lineage>
        <taxon>Eukaryota</taxon>
        <taxon>Fungi</taxon>
        <taxon>Dikarya</taxon>
        <taxon>Ascomycota</taxon>
        <taxon>Pezizomycotina</taxon>
        <taxon>Sordariomycetes</taxon>
        <taxon>Sordariomycetidae</taxon>
        <taxon>Sordariales</taxon>
        <taxon>Podosporaceae</taxon>
        <taxon>Podospora</taxon>
    </lineage>
</organism>
<keyword evidence="2" id="KW-1185">Reference proteome</keyword>
<dbReference type="GeneID" id="87925687"/>